<keyword evidence="2" id="KW-1185">Reference proteome</keyword>
<accession>A0A6A6MUT0</accession>
<dbReference type="EMBL" id="JAAGAX010000004">
    <property type="protein sequence ID" value="KAF2317310.1"/>
    <property type="molecule type" value="Genomic_DNA"/>
</dbReference>
<reference evidence="1 2" key="1">
    <citation type="journal article" date="2020" name="Mol. Plant">
        <title>The Chromosome-Based Rubber Tree Genome Provides New Insights into Spurge Genome Evolution and Rubber Biosynthesis.</title>
        <authorList>
            <person name="Liu J."/>
            <person name="Shi C."/>
            <person name="Shi C.C."/>
            <person name="Li W."/>
            <person name="Zhang Q.J."/>
            <person name="Zhang Y."/>
            <person name="Li K."/>
            <person name="Lu H.F."/>
            <person name="Shi C."/>
            <person name="Zhu S.T."/>
            <person name="Xiao Z.Y."/>
            <person name="Nan H."/>
            <person name="Yue Y."/>
            <person name="Zhu X.G."/>
            <person name="Wu Y."/>
            <person name="Hong X.N."/>
            <person name="Fan G.Y."/>
            <person name="Tong Y."/>
            <person name="Zhang D."/>
            <person name="Mao C.L."/>
            <person name="Liu Y.L."/>
            <person name="Hao S.J."/>
            <person name="Liu W.Q."/>
            <person name="Lv M.Q."/>
            <person name="Zhang H.B."/>
            <person name="Liu Y."/>
            <person name="Hu-Tang G.R."/>
            <person name="Wang J.P."/>
            <person name="Wang J.H."/>
            <person name="Sun Y.H."/>
            <person name="Ni S.B."/>
            <person name="Chen W.B."/>
            <person name="Zhang X.C."/>
            <person name="Jiao Y.N."/>
            <person name="Eichler E.E."/>
            <person name="Li G.H."/>
            <person name="Liu X."/>
            <person name="Gao L.Z."/>
        </authorList>
    </citation>
    <scope>NUCLEOTIDE SEQUENCE [LARGE SCALE GENOMIC DNA]</scope>
    <source>
        <strain evidence="2">cv. GT1</strain>
        <tissue evidence="1">Leaf</tissue>
    </source>
</reference>
<comment type="caution">
    <text evidence="1">The sequence shown here is derived from an EMBL/GenBank/DDBJ whole genome shotgun (WGS) entry which is preliminary data.</text>
</comment>
<proteinExistence type="predicted"/>
<dbReference type="AlphaFoldDB" id="A0A6A6MUT0"/>
<name>A0A6A6MUT0_HEVBR</name>
<sequence length="214" mass="24728">MAEGTYSPEWRKEITSMVLEAERRQEARLQDMVAKLRMLIAGLYRPNVEVEETRDKVRKIVLENMVKVAALHLEGKEVRFGNYAINDPIGKIQDLKQSNSLQDYLIPFDELYPKAWLLARAADPGGFFKKVNELSDIETNKELIGMFRKCGSTRDAHWVFDRMLKRDMGSWRLLADSGLVADNLSVVKATLRPFGNKHIHMLFQWVLVFKLTTE</sequence>
<organism evidence="1 2">
    <name type="scientific">Hevea brasiliensis</name>
    <name type="common">Para rubber tree</name>
    <name type="synonym">Siphonia brasiliensis</name>
    <dbReference type="NCBI Taxonomy" id="3981"/>
    <lineage>
        <taxon>Eukaryota</taxon>
        <taxon>Viridiplantae</taxon>
        <taxon>Streptophyta</taxon>
        <taxon>Embryophyta</taxon>
        <taxon>Tracheophyta</taxon>
        <taxon>Spermatophyta</taxon>
        <taxon>Magnoliopsida</taxon>
        <taxon>eudicotyledons</taxon>
        <taxon>Gunneridae</taxon>
        <taxon>Pentapetalae</taxon>
        <taxon>rosids</taxon>
        <taxon>fabids</taxon>
        <taxon>Malpighiales</taxon>
        <taxon>Euphorbiaceae</taxon>
        <taxon>Crotonoideae</taxon>
        <taxon>Micrandreae</taxon>
        <taxon>Hevea</taxon>
    </lineage>
</organism>
<protein>
    <recommendedName>
        <fullName evidence="3">Pentatricopeptide repeat-containing protein</fullName>
    </recommendedName>
</protein>
<dbReference type="Proteomes" id="UP000467840">
    <property type="component" value="Chromosome 6"/>
</dbReference>
<evidence type="ECO:0000313" key="2">
    <source>
        <dbReference type="Proteomes" id="UP000467840"/>
    </source>
</evidence>
<evidence type="ECO:0000313" key="1">
    <source>
        <dbReference type="EMBL" id="KAF2317310.1"/>
    </source>
</evidence>
<gene>
    <name evidence="1" type="ORF">GH714_020018</name>
</gene>
<evidence type="ECO:0008006" key="3">
    <source>
        <dbReference type="Google" id="ProtNLM"/>
    </source>
</evidence>